<dbReference type="GO" id="GO:0016757">
    <property type="term" value="F:glycosyltransferase activity"/>
    <property type="evidence" value="ECO:0007669"/>
    <property type="project" value="TreeGrafter"/>
</dbReference>
<evidence type="ECO:0000313" key="5">
    <source>
        <dbReference type="Proteomes" id="UP000502035"/>
    </source>
</evidence>
<dbReference type="AlphaFoldDB" id="A0A6G7YHA1"/>
<sequence>MPHVIVTQTRGDAHRLAEWVSFHAALGFDEFHILLDGVVDDSQRVLEALDVPARVETHLYPEEGDYYDGLSVDDRLARVKVWREHHREELDRLPYAATDPQSMRQFRRIRELLPAIVEGRRGWLAHIDVDEFINIPSGASITSLTAQATTPRLQLLNFNVDTTGYDPSRPVLAQQGPRWAREDLLEHPDTRWATRVKSIVRFRAATPFRSIHRISFGRHEVVDPDVARLHHFRVPLQPMTPPLPYTVDDVVTPRNLVGR</sequence>
<evidence type="ECO:0000256" key="1">
    <source>
        <dbReference type="ARBA" id="ARBA00004167"/>
    </source>
</evidence>
<evidence type="ECO:0000256" key="2">
    <source>
        <dbReference type="ARBA" id="ARBA00022692"/>
    </source>
</evidence>
<proteinExistence type="predicted"/>
<dbReference type="EMBL" id="CP049866">
    <property type="protein sequence ID" value="QIK76011.1"/>
    <property type="molecule type" value="Genomic_DNA"/>
</dbReference>
<evidence type="ECO:0000313" key="4">
    <source>
        <dbReference type="EMBL" id="QIK76011.1"/>
    </source>
</evidence>
<keyword evidence="3" id="KW-1133">Transmembrane helix</keyword>
<keyword evidence="4" id="KW-0808">Transferase</keyword>
<evidence type="ECO:0000256" key="3">
    <source>
        <dbReference type="ARBA" id="ARBA00022989"/>
    </source>
</evidence>
<reference evidence="4 5" key="1">
    <citation type="submission" date="2020-03" db="EMBL/GenBank/DDBJ databases">
        <title>Nocardioides sp. nov., isolated from fish.</title>
        <authorList>
            <person name="Hyun D.-W."/>
            <person name="Bae J.-W."/>
        </authorList>
    </citation>
    <scope>NUCLEOTIDE SEQUENCE [LARGE SCALE GENOMIC DNA]</scope>
    <source>
        <strain evidence="4 5">HDW12A</strain>
    </source>
</reference>
<protein>
    <submittedName>
        <fullName evidence="4">Glycosyltransferase family 92 protein</fullName>
    </submittedName>
</protein>
<keyword evidence="2" id="KW-0812">Transmembrane</keyword>
<dbReference type="Proteomes" id="UP000502035">
    <property type="component" value="Chromosome"/>
</dbReference>
<dbReference type="GO" id="GO:0005737">
    <property type="term" value="C:cytoplasm"/>
    <property type="evidence" value="ECO:0007669"/>
    <property type="project" value="TreeGrafter"/>
</dbReference>
<comment type="subcellular location">
    <subcellularLocation>
        <location evidence="1">Membrane</location>
        <topology evidence="1">Single-pass membrane protein</topology>
    </subcellularLocation>
</comment>
<accession>A0A6G7YHA1</accession>
<dbReference type="RefSeq" id="WP_166318926.1">
    <property type="nucleotide sequence ID" value="NZ_CP049866.1"/>
</dbReference>
<dbReference type="GO" id="GO:0016020">
    <property type="term" value="C:membrane"/>
    <property type="evidence" value="ECO:0007669"/>
    <property type="project" value="UniProtKB-SubCell"/>
</dbReference>
<organism evidence="4 5">
    <name type="scientific">Nocardioides piscis</name>
    <dbReference type="NCBI Taxonomy" id="2714938"/>
    <lineage>
        <taxon>Bacteria</taxon>
        <taxon>Bacillati</taxon>
        <taxon>Actinomycetota</taxon>
        <taxon>Actinomycetes</taxon>
        <taxon>Propionibacteriales</taxon>
        <taxon>Nocardioidaceae</taxon>
        <taxon>Nocardioides</taxon>
    </lineage>
</organism>
<gene>
    <name evidence="4" type="ORF">G7071_11780</name>
</gene>
<keyword evidence="5" id="KW-1185">Reference proteome</keyword>
<keyword evidence="3" id="KW-0472">Membrane</keyword>
<dbReference type="Pfam" id="PF13704">
    <property type="entry name" value="Glyco_tranf_2_4"/>
    <property type="match status" value="1"/>
</dbReference>
<name>A0A6G7YHA1_9ACTN</name>
<dbReference type="KEGG" id="npi:G7071_11780"/>
<dbReference type="PANTHER" id="PTHR21461">
    <property type="entry name" value="GLYCOSYLTRANSFERASE FAMILY 92 PROTEIN"/>
    <property type="match status" value="1"/>
</dbReference>
<dbReference type="PANTHER" id="PTHR21461:SF69">
    <property type="entry name" value="GLYCOSYLTRANSFERASE FAMILY 92 PROTEIN"/>
    <property type="match status" value="1"/>
</dbReference>